<dbReference type="NCBIfam" id="TIGR02778">
    <property type="entry name" value="ligD_pol"/>
    <property type="match status" value="1"/>
</dbReference>
<dbReference type="EC" id="6.5.1.1" evidence="2"/>
<dbReference type="CDD" id="cd04865">
    <property type="entry name" value="LigD_Pol_like_2"/>
    <property type="match status" value="1"/>
</dbReference>
<evidence type="ECO:0000313" key="2">
    <source>
        <dbReference type="EMBL" id="UYQ92692.1"/>
    </source>
</evidence>
<evidence type="ECO:0000313" key="3">
    <source>
        <dbReference type="Proteomes" id="UP001162741"/>
    </source>
</evidence>
<sequence>MQQETQTRNGAVKLNGHQVQLTNQSKIYWPEEKITKGELVDYYLSVADIMLPHLKNRPMSLHRFPNGIKGVSFYQKDLDVKNIPDWLKTVAIHASSTGKDVDYLLCNNEATLAYMANLGCIEVNPWLSRTTNLDNPDYIVLDLDPEDISFKHVIDTALCIRDILEEMDIGSYVKTSGSTGLHIYIPVACKYEYEVCRFFAQHVATEAHERMPDVTSITRAKAQRKHKVYIDYLQNSFGQTVAAPYSARPKPGATVSAPLLWKEVTGKLKISDYHIGNMHKRLDKVGDLWKEIHKQRNDLKAIIKNMDQN</sequence>
<dbReference type="InterPro" id="IPR014145">
    <property type="entry name" value="LigD_pol_dom"/>
</dbReference>
<gene>
    <name evidence="2" type="primary">ligD</name>
    <name evidence="2" type="ORF">MKQ68_21675</name>
</gene>
<reference evidence="2" key="1">
    <citation type="submission" date="2022-10" db="EMBL/GenBank/DDBJ databases">
        <title>Chitinophaga sp. nov., isolated from soil.</title>
        <authorList>
            <person name="Jeon C.O."/>
        </authorList>
    </citation>
    <scope>NUCLEOTIDE SEQUENCE</scope>
    <source>
        <strain evidence="2">R8</strain>
    </source>
</reference>
<keyword evidence="3" id="KW-1185">Reference proteome</keyword>
<dbReference type="Gene3D" id="3.90.920.10">
    <property type="entry name" value="DNA primase, PRIM domain"/>
    <property type="match status" value="1"/>
</dbReference>
<dbReference type="Pfam" id="PF21686">
    <property type="entry name" value="LigD_Prim-Pol"/>
    <property type="match status" value="1"/>
</dbReference>
<dbReference type="EMBL" id="CP107006">
    <property type="protein sequence ID" value="UYQ92692.1"/>
    <property type="molecule type" value="Genomic_DNA"/>
</dbReference>
<dbReference type="RefSeq" id="WP_264280917.1">
    <property type="nucleotide sequence ID" value="NZ_CP107006.1"/>
</dbReference>
<keyword evidence="2" id="KW-0436">Ligase</keyword>
<dbReference type="PANTHER" id="PTHR42705">
    <property type="entry name" value="BIFUNCTIONAL NON-HOMOLOGOUS END JOINING PROTEIN LIGD"/>
    <property type="match status" value="1"/>
</dbReference>
<dbReference type="InterPro" id="IPR052171">
    <property type="entry name" value="NHEJ_LigD"/>
</dbReference>
<dbReference type="Proteomes" id="UP001162741">
    <property type="component" value="Chromosome"/>
</dbReference>
<name>A0ABY6J231_9BACT</name>
<dbReference type="PANTHER" id="PTHR42705:SF2">
    <property type="entry name" value="BIFUNCTIONAL NON-HOMOLOGOUS END JOINING PROTEIN LIGD"/>
    <property type="match status" value="1"/>
</dbReference>
<feature type="domain" description="DNA ligase D polymerase" evidence="1">
    <location>
        <begin position="35"/>
        <end position="289"/>
    </location>
</feature>
<evidence type="ECO:0000259" key="1">
    <source>
        <dbReference type="Pfam" id="PF21686"/>
    </source>
</evidence>
<accession>A0ABY6J231</accession>
<protein>
    <submittedName>
        <fullName evidence="2">Non-homologous end-joining DNA ligase</fullName>
        <ecNumber evidence="2">6.5.1.1</ecNumber>
    </submittedName>
</protein>
<organism evidence="2 3">
    <name type="scientific">Chitinophaga horti</name>
    <dbReference type="NCBI Taxonomy" id="2920382"/>
    <lineage>
        <taxon>Bacteria</taxon>
        <taxon>Pseudomonadati</taxon>
        <taxon>Bacteroidota</taxon>
        <taxon>Chitinophagia</taxon>
        <taxon>Chitinophagales</taxon>
        <taxon>Chitinophagaceae</taxon>
        <taxon>Chitinophaga</taxon>
    </lineage>
</organism>
<proteinExistence type="predicted"/>
<dbReference type="GO" id="GO:0003910">
    <property type="term" value="F:DNA ligase (ATP) activity"/>
    <property type="evidence" value="ECO:0007669"/>
    <property type="project" value="UniProtKB-EC"/>
</dbReference>